<dbReference type="GO" id="GO:0015020">
    <property type="term" value="F:glucuronosyltransferase activity"/>
    <property type="evidence" value="ECO:0007669"/>
    <property type="project" value="UniProtKB-ARBA"/>
</dbReference>
<feature type="domain" description="Fungal lipase-type" evidence="54">
    <location>
        <begin position="393"/>
        <end position="528"/>
    </location>
</feature>
<dbReference type="SUPFAM" id="SSF53474">
    <property type="entry name" value="alpha/beta-Hydrolases"/>
    <property type="match status" value="1"/>
</dbReference>
<evidence type="ECO:0000256" key="26">
    <source>
        <dbReference type="ARBA" id="ARBA00023136"/>
    </source>
</evidence>
<evidence type="ECO:0000256" key="50">
    <source>
        <dbReference type="ARBA" id="ARBA00083239"/>
    </source>
</evidence>
<evidence type="ECO:0000256" key="42">
    <source>
        <dbReference type="ARBA" id="ARBA00052463"/>
    </source>
</evidence>
<sequence>MPGMVMFRRRWSVGSDDLVLPALFLFLLHCVWLVVLSVVLFGLPYGSDQSCSVTLVDHGRGYLGILVSCLICESAIMWLSMRGSILYTQPREAVQYVLYIRLAILLVELVYAVVGIAWLFQYYQPCSDVTAKNLALGIVVCNWLVIFSVCFTLMCTFDPTGRTFVKLKATRRRQRNLTTYTLRHRLEEGQASSWSRRLKFFMCCTRAQDTQSDAYSEVASLFAEFFRDLDIVPSDIIAGLVLLRQRQRSNRGAILDQANNDILAFLSGMPVTRNTKYLDLKNSTEMGMYKEVCYYMLFALAAYGWPMYLMRKPACGLCRLASSCHCTSGSGSRLSQTVTVEEDNCCGCNVLAIRRHFLDRELKQVHVVYTSWHDAVYETPFFVAVDHGKKKVVISIRGTLSPKDALTDLTGDSERLPVEEQHGNWLGHKGMVYSAEYIKKKLEQEMILSQAFGRDLGKGTMHYGLVIVGHSLGAGTAAILSFLLRPLYPTLQCYSYSPPGGLLSEDAMEYSKEFVTSVVLGKDLVPRIGLSQLEGFRRHLLEVLQKSDKPKWRIIAGGTKCIPKSELPVDDGPQPQAAPVPPSTRLWLHPSDLSIALSASTPLYPPGKVIHVVHNHPLETCCGQEEPTYSALWGDNKSFNEVIISPAMLNEHMPHMVMEGLNKVLENYNKGKTALLSAAKVMVSPTEVDLNPETIFMAAAPPPASQQPTPTTKHRRNSSVRSCARSEISLDGFAECPPPPVPVVLRGARERLTVELRDRHAPLAVMESLSDAESLYSLDSRRSSAALRGSPMLGCLPFQMNAPIPEENPSLSSRTELLAADCLYQATPEHELGEAGPYFTPLGSGSTPDYPMRLSPSTPHYSGYHSPAPLAQSVIGQPFTQKEPCAAPCHQMPGVYSPGSTPNAPLSPQISHGEEEGVEGEGWETETGESQPSSSTPPAQLSNGNPSQAVLEFAQYLDSLFRLDGSGSPPLELSDGESESGRGSYGQGEGPGEEQRGDETQLLARATMEPNLVPKPPRTFAGSADPSSGISLSPSFPLSSSGELNDLSPADGAPPPTHSLRTSIPCPHPEENSLASMAQHVHVRKVQFTGPSSDSTDEDQHRIYYITLFSVVLLGLIATGMFQFWPHSIESTADWSLDRRSVHDAPLVRLPVSNPIPERGTLAAECTHVYIYPLQRFVDEVGVPISSTGLSREYNYLLSAISDSEFYTDDVTRACLFVPSIDVLNQNSLRIRETAQALAMLPRWDKGMNHLLFNMLPGGPPDYNTALDVPRDRALLAGGGFSTWTYRQGYDVSIPVYSPLSADVELPERQPGPRRYFILSSQTAIHREYRAELERLKEENGEALLLLDKCSNLSQGAASARKRCYKGQVFDYPQILQESSFCVVLRGARLGQATLSDVLQAGCVPVILADSYILPFSEVLDWKRASVVIPEEKLPEMYTILKSIPHRQVEEMQRQSRWFWDAYFSSMKAIGMTTLQIINDRIYPYAARSYEQWNNPPVVKWSSVNSPLFLPLIPPRSPGFTAVVLTYDRIESLFRVITEIAKVPSLAKLLVVWNNQNKSPPDESLWPKIGVPLKVVRTKENKLSNRFFPYDEIETEAVLAIDDDIIMLTSDELQFGYEVWREFSDRLVGYPGRLHLWDHEMGKWKYESEWTNEVSMVLTGAAFYHKYFNYLYTYKMPGDIKNWVDAHMNCEDIAMNFLVANITGKAPIKVTPRKKFKCPECTAIDGLSLDQTHMVERSECINKFASVFGTMPLKVVEHRADPVLYKDDFPEKLKSFPNIGKSQKESLSTDVPVLIKRLQPGYAAVYGLSAGGARHSARGNTGTPRPVRTPSNPLERPMRAQGPHLQISEEHLQTLRDKPLTAHQRAKSAGQRPVLLLLRHHVAQEMAALCSLAFMRKAAMLEDLRSGSMLFKSYPLIPDPMPGPPNRLPMCIKQRDEERGWTWEEMIARMRVVSLVQLVPATRTMQGMESSVRRRERCGGQGADRDVGVGVGVFEMGAGVVVLDTRMEWPDMNNKWRVLWVYVRVCLACHWSQADLTLWGADRERREQEEELPHLGLLICHCITEKGLPLSLNCSLKSFVCNTHKICKGRKETAMCLLGLGLSVSVRLGELWVNTVQQRGQAPEKQSRNLQGWPHRALIEKGNLSAPQPWALAPPSAAGGRRLEVEMWRGDGGVGESVGAGAELVLDHDPPVELLIMLGQSYAGGTQVFNAGVGWAWSVVRLQAEAHLYKRHLSTTSNSHTPNSTMAKTKELSKDTRNKIADLHQAGKTESAIEEDWENVICLPSLGCCRAPWPLWTVRQADSIDRGPGPGQGYNGSHIACCLPRTDTSC</sequence>
<keyword evidence="10" id="KW-1003">Cell membrane</keyword>
<evidence type="ECO:0000256" key="34">
    <source>
        <dbReference type="ARBA" id="ARBA00033739"/>
    </source>
</evidence>
<evidence type="ECO:0000313" key="57">
    <source>
        <dbReference type="EMBL" id="KAK6294416.1"/>
    </source>
</evidence>
<evidence type="ECO:0000256" key="40">
    <source>
        <dbReference type="ARBA" id="ARBA00050861"/>
    </source>
</evidence>
<dbReference type="EMBL" id="JAGTTL010000035">
    <property type="protein sequence ID" value="KAK6294416.1"/>
    <property type="molecule type" value="Genomic_DNA"/>
</dbReference>
<evidence type="ECO:0000256" key="7">
    <source>
        <dbReference type="ARBA" id="ARBA00010271"/>
    </source>
</evidence>
<comment type="cofactor">
    <cofactor evidence="1">
        <name>Ca(2+)</name>
        <dbReference type="ChEBI" id="CHEBI:29108"/>
    </cofactor>
</comment>
<comment type="subunit">
    <text evidence="45">Part of the heparan sulfate polymerase, a dimeric complex composed of EXT1 and EXT2. Could also form homooligomeric complexes. Interacts with NDST1. Interacts with GALNT5.</text>
</comment>
<dbReference type="GO" id="GO:0098839">
    <property type="term" value="C:postsynaptic density membrane"/>
    <property type="evidence" value="ECO:0007669"/>
    <property type="project" value="UniProtKB-SubCell"/>
</dbReference>
<feature type="domain" description="Glycosyl transferase 64" evidence="56">
    <location>
        <begin position="1520"/>
        <end position="1765"/>
    </location>
</feature>
<dbReference type="InterPro" id="IPR029058">
    <property type="entry name" value="AB_hydrolase_fold"/>
</dbReference>
<comment type="subunit">
    <text evidence="44">Interacts (via C-terminal) with CAMK2A; leading to the phosphorylation and inhibition of DAGLA enzymatic activity. Interacts (via PPXXF motif) with HOMER1 and HOMER2; this interaction is required for DAGLA membrane localization.</text>
</comment>
<evidence type="ECO:0000256" key="44">
    <source>
        <dbReference type="ARBA" id="ARBA00063298"/>
    </source>
</evidence>
<evidence type="ECO:0000256" key="2">
    <source>
        <dbReference type="ARBA" id="ARBA00001936"/>
    </source>
</evidence>
<keyword evidence="21" id="KW-0735">Signal-anchor</keyword>
<comment type="subcellular location">
    <subcellularLocation>
        <location evidence="3">Cell projection</location>
        <location evidence="3">Dendritic spine membrane</location>
        <topology evidence="3">Multi-pass membrane protein</topology>
    </subcellularLocation>
    <subcellularLocation>
        <location evidence="4">Early endosome membrane</location>
        <topology evidence="4">Multi-pass membrane protein</topology>
    </subcellularLocation>
    <subcellularLocation>
        <location evidence="5">Endoplasmic reticulum membrane</location>
        <topology evidence="5">Single-pass type II membrane protein</topology>
    </subcellularLocation>
    <subcellularLocation>
        <location evidence="34">Golgi apparatus</location>
        <location evidence="34">cis-Golgi network membrane</location>
        <topology evidence="34">Single-pass type II membrane protein</topology>
    </subcellularLocation>
    <subcellularLocation>
        <location evidence="35">Postsynaptic density membrane</location>
        <topology evidence="35">Multi-pass membrane protein</topology>
    </subcellularLocation>
</comment>
<keyword evidence="27" id="KW-1015">Disulfide bond</keyword>
<evidence type="ECO:0000256" key="45">
    <source>
        <dbReference type="ARBA" id="ARBA00064285"/>
    </source>
</evidence>
<keyword evidence="29" id="KW-0464">Manganese</keyword>
<comment type="catalytic activity">
    <reaction evidence="39">
        <text>1-(9Z-octadecenoyl)-2-(9Z,12Z-octadecadienoyl)-sn-glycerol + H2O = 2-(9Z,12Z-octadecadienoyl)-glycerol + (9Z)-octadecenoate + H(+)</text>
        <dbReference type="Rhea" id="RHEA:38523"/>
        <dbReference type="ChEBI" id="CHEBI:15377"/>
        <dbReference type="ChEBI" id="CHEBI:15378"/>
        <dbReference type="ChEBI" id="CHEBI:30823"/>
        <dbReference type="ChEBI" id="CHEBI:75450"/>
        <dbReference type="ChEBI" id="CHEBI:75457"/>
    </reaction>
    <physiologicalReaction direction="left-to-right" evidence="39">
        <dbReference type="Rhea" id="RHEA:38524"/>
    </physiologicalReaction>
</comment>
<feature type="coiled-coil region" evidence="51">
    <location>
        <begin position="1319"/>
        <end position="1346"/>
    </location>
</feature>
<evidence type="ECO:0000256" key="35">
    <source>
        <dbReference type="ARBA" id="ARBA00037872"/>
    </source>
</evidence>
<keyword evidence="16" id="KW-0967">Endosome</keyword>
<comment type="catalytic activity">
    <reaction evidence="36">
        <text>1,2-di-(9Z-octadecenoyl)-sn-glycerol + H2O = 2-(9Z-octadecenoyl)-glycerol + (9Z)-octadecenoate + H(+)</text>
        <dbReference type="Rhea" id="RHEA:38511"/>
        <dbReference type="ChEBI" id="CHEBI:15377"/>
        <dbReference type="ChEBI" id="CHEBI:15378"/>
        <dbReference type="ChEBI" id="CHEBI:30823"/>
        <dbReference type="ChEBI" id="CHEBI:52333"/>
        <dbReference type="ChEBI" id="CHEBI:73990"/>
    </reaction>
    <physiologicalReaction direction="left-to-right" evidence="36">
        <dbReference type="Rhea" id="RHEA:38512"/>
    </physiologicalReaction>
</comment>
<dbReference type="InterPro" id="IPR036388">
    <property type="entry name" value="WH-like_DNA-bd_sf"/>
</dbReference>
<dbReference type="GO" id="GO:0015012">
    <property type="term" value="P:heparan sulfate proteoglycan biosynthetic process"/>
    <property type="evidence" value="ECO:0007669"/>
    <property type="project" value="UniProtKB-ARBA"/>
</dbReference>
<proteinExistence type="inferred from homology"/>
<keyword evidence="14 53" id="KW-0812">Transmembrane</keyword>
<dbReference type="Pfam" id="PF03016">
    <property type="entry name" value="Exostosin_GT47"/>
    <property type="match status" value="1"/>
</dbReference>
<comment type="caution">
    <text evidence="57">The sequence shown here is derived from an EMBL/GenBank/DDBJ whole genome shotgun (WGS) entry which is preliminary data.</text>
</comment>
<comment type="catalytic activity">
    <reaction evidence="32">
        <text>a 1,2-diacyl-sn-glycerol + H2O = a 2-acylglycerol + a fatty acid + H(+)</text>
        <dbReference type="Rhea" id="RHEA:33275"/>
        <dbReference type="ChEBI" id="CHEBI:15377"/>
        <dbReference type="ChEBI" id="CHEBI:15378"/>
        <dbReference type="ChEBI" id="CHEBI:17389"/>
        <dbReference type="ChEBI" id="CHEBI:17815"/>
        <dbReference type="ChEBI" id="CHEBI:28868"/>
        <dbReference type="EC" id="3.1.1.116"/>
    </reaction>
    <physiologicalReaction direction="left-to-right" evidence="32">
        <dbReference type="Rhea" id="RHEA:33276"/>
    </physiologicalReaction>
</comment>
<dbReference type="Gene3D" id="3.40.50.1820">
    <property type="entry name" value="alpha/beta hydrolase"/>
    <property type="match status" value="1"/>
</dbReference>
<comment type="similarity">
    <text evidence="7">Belongs to the glycosyltransferase 47 family.</text>
</comment>
<evidence type="ECO:0000256" key="51">
    <source>
        <dbReference type="SAM" id="Coils"/>
    </source>
</evidence>
<feature type="transmembrane region" description="Helical" evidence="53">
    <location>
        <begin position="61"/>
        <end position="81"/>
    </location>
</feature>
<evidence type="ECO:0000256" key="6">
    <source>
        <dbReference type="ARBA" id="ARBA00004922"/>
    </source>
</evidence>
<organism evidence="57 58">
    <name type="scientific">Coregonus suidteri</name>
    <dbReference type="NCBI Taxonomy" id="861788"/>
    <lineage>
        <taxon>Eukaryota</taxon>
        <taxon>Metazoa</taxon>
        <taxon>Chordata</taxon>
        <taxon>Craniata</taxon>
        <taxon>Vertebrata</taxon>
        <taxon>Euteleostomi</taxon>
        <taxon>Actinopterygii</taxon>
        <taxon>Neopterygii</taxon>
        <taxon>Teleostei</taxon>
        <taxon>Protacanthopterygii</taxon>
        <taxon>Salmoniformes</taxon>
        <taxon>Salmonidae</taxon>
        <taxon>Coregoninae</taxon>
        <taxon>Coregonus</taxon>
    </lineage>
</organism>
<comment type="catalytic activity">
    <reaction evidence="42">
        <text>1-(9Z-octadecenoyl)-2-O-(5Z,8Z,11Z,14Z-eicosatetraenyl)-sn-glycerol + H2O = 2-O-(5Z,8Z,11Z,14Z)-eicosatetraenylglycerol + (9Z)-octadecenoate + H(+)</text>
        <dbReference type="Rhea" id="RHEA:38527"/>
        <dbReference type="ChEBI" id="CHEBI:15377"/>
        <dbReference type="ChEBI" id="CHEBI:15378"/>
        <dbReference type="ChEBI" id="CHEBI:30823"/>
        <dbReference type="ChEBI" id="CHEBI:75913"/>
        <dbReference type="ChEBI" id="CHEBI:75914"/>
    </reaction>
    <physiologicalReaction direction="left-to-right" evidence="42">
        <dbReference type="Rhea" id="RHEA:38528"/>
    </physiologicalReaction>
</comment>
<keyword evidence="58" id="KW-1185">Reference proteome</keyword>
<dbReference type="GO" id="GO:0004465">
    <property type="term" value="F:lipoprotein lipase activity"/>
    <property type="evidence" value="ECO:0007669"/>
    <property type="project" value="TreeGrafter"/>
</dbReference>
<evidence type="ECO:0000256" key="36">
    <source>
        <dbReference type="ARBA" id="ARBA00048382"/>
    </source>
</evidence>
<evidence type="ECO:0000256" key="52">
    <source>
        <dbReference type="SAM" id="MobiDB-lite"/>
    </source>
</evidence>
<evidence type="ECO:0000256" key="32">
    <source>
        <dbReference type="ARBA" id="ARBA00024531"/>
    </source>
</evidence>
<keyword evidence="17" id="KW-0378">Hydrolase</keyword>
<dbReference type="Pfam" id="PF01764">
    <property type="entry name" value="Lipase_3"/>
    <property type="match status" value="1"/>
</dbReference>
<name>A0AAN8KXH6_9TELE</name>
<keyword evidence="28" id="KW-0325">Glycoprotein</keyword>
<feature type="region of interest" description="Disordered" evidence="52">
    <location>
        <begin position="1813"/>
        <end position="1837"/>
    </location>
</feature>
<feature type="domain" description="Exostosin GT47" evidence="55">
    <location>
        <begin position="1168"/>
        <end position="1444"/>
    </location>
</feature>
<evidence type="ECO:0000256" key="12">
    <source>
        <dbReference type="ARBA" id="ARBA00022676"/>
    </source>
</evidence>
<evidence type="ECO:0000256" key="21">
    <source>
        <dbReference type="ARBA" id="ARBA00022968"/>
    </source>
</evidence>
<feature type="transmembrane region" description="Helical" evidence="53">
    <location>
        <begin position="135"/>
        <end position="157"/>
    </location>
</feature>
<evidence type="ECO:0000259" key="55">
    <source>
        <dbReference type="Pfam" id="PF03016"/>
    </source>
</evidence>
<evidence type="ECO:0000313" key="58">
    <source>
        <dbReference type="Proteomes" id="UP001356427"/>
    </source>
</evidence>
<evidence type="ECO:0000256" key="14">
    <source>
        <dbReference type="ARBA" id="ARBA00022692"/>
    </source>
</evidence>
<evidence type="ECO:0000256" key="16">
    <source>
        <dbReference type="ARBA" id="ARBA00022753"/>
    </source>
</evidence>
<evidence type="ECO:0000256" key="13">
    <source>
        <dbReference type="ARBA" id="ARBA00022679"/>
    </source>
</evidence>
<evidence type="ECO:0000256" key="47">
    <source>
        <dbReference type="ARBA" id="ARBA00071957"/>
    </source>
</evidence>
<keyword evidence="31" id="KW-0966">Cell projection</keyword>
<evidence type="ECO:0000256" key="23">
    <source>
        <dbReference type="ARBA" id="ARBA00023018"/>
    </source>
</evidence>
<dbReference type="Pfam" id="PF09258">
    <property type="entry name" value="Glyco_transf_64"/>
    <property type="match status" value="1"/>
</dbReference>
<evidence type="ECO:0000256" key="3">
    <source>
        <dbReference type="ARBA" id="ARBA00004332"/>
    </source>
</evidence>
<comment type="catalytic activity">
    <reaction evidence="40">
        <text>1-(9Z-octadecenoyl)-2-(5Z,8Z,11Z,14Z-eicosatetraenoyl)-sn-glycerol + H2O = 2-(5Z,8Z,11Z,14Z-eicosatetraenoyl)-glycerol + (9Z)-octadecenoate + H(+)</text>
        <dbReference type="Rhea" id="RHEA:38515"/>
        <dbReference type="ChEBI" id="CHEBI:15377"/>
        <dbReference type="ChEBI" id="CHEBI:15378"/>
        <dbReference type="ChEBI" id="CHEBI:30823"/>
        <dbReference type="ChEBI" id="CHEBI:52392"/>
        <dbReference type="ChEBI" id="CHEBI:75449"/>
    </reaction>
    <physiologicalReaction direction="left-to-right" evidence="40">
        <dbReference type="Rhea" id="RHEA:38516"/>
    </physiologicalReaction>
</comment>
<evidence type="ECO:0000256" key="22">
    <source>
        <dbReference type="ARBA" id="ARBA00022989"/>
    </source>
</evidence>
<evidence type="ECO:0000256" key="10">
    <source>
        <dbReference type="ARBA" id="ARBA00022475"/>
    </source>
</evidence>
<keyword evidence="24" id="KW-0333">Golgi apparatus</keyword>
<dbReference type="PANTHER" id="PTHR45792:SF8">
    <property type="entry name" value="DIACYLGLYCEROL LIPASE-ALPHA"/>
    <property type="match status" value="1"/>
</dbReference>
<dbReference type="InterPro" id="IPR029044">
    <property type="entry name" value="Nucleotide-diphossugar_trans"/>
</dbReference>
<dbReference type="FunFam" id="3.90.550.10:FF:000035">
    <property type="entry name" value="Putative Exostosin-2"/>
    <property type="match status" value="1"/>
</dbReference>
<comment type="function">
    <text evidence="43">Glycosyltransferase forming with EXT1 the heterodimeric heparan sulfate polymerase which catalyzes the elongation of the heparan sulfate glycan backbone. Glycan backbone extension consists in the alternating transfer of (1-&gt;4)-beta-D-GlcA and (1-&gt;4)-alpha-D-GlcNAc residues from their respective UDP-sugar donors. Both EXT1 and EXT2 are required for the full activity of the polymerase since EXT1 bears the N-acetylglucosaminyl-proteoglycan 4-beta-glucuronosyltransferase activity within the complex while EXT2 carries the glucuronosyl-N-acetylglucosaminyl-proteoglycan 4-alpha-N-acetylglucosaminyltransferase activity. Heparan sulfate proteoglycans are ubiquitous components of the extracellular matrix and play an important role in tissue homeostasis and signaling.</text>
</comment>
<dbReference type="GO" id="GO:0046872">
    <property type="term" value="F:metal ion binding"/>
    <property type="evidence" value="ECO:0007669"/>
    <property type="project" value="UniProtKB-KW"/>
</dbReference>
<keyword evidence="25" id="KW-0443">Lipid metabolism</keyword>
<keyword evidence="15" id="KW-0479">Metal-binding</keyword>
<dbReference type="FunFam" id="3.40.50.1820:FF:000015">
    <property type="entry name" value="Sn1-specific diacylglycerol lipase alpha"/>
    <property type="match status" value="1"/>
</dbReference>
<feature type="transmembrane region" description="Helical" evidence="53">
    <location>
        <begin position="102"/>
        <end position="123"/>
    </location>
</feature>
<protein>
    <recommendedName>
        <fullName evidence="47">Diacylglycerol lipase-alpha</fullName>
        <ecNumber evidence="9">2.4.1.224</ecNumber>
        <ecNumber evidence="33">3.1.1.116</ecNumber>
    </recommendedName>
    <alternativeName>
        <fullName evidence="46">Exostosin-2</fullName>
    </alternativeName>
    <alternativeName>
        <fullName evidence="50">Glucuronosyl-N-acetylglucosaminyl-proteoglycan 4-alpha-N-acetylglucosaminyltransferase</fullName>
    </alternativeName>
    <alternativeName>
        <fullName evidence="49">Neural stem cell-derived dendrite regulator</fullName>
    </alternativeName>
    <alternativeName>
        <fullName evidence="48">Sn1-specific diacylglycerol lipase alpha</fullName>
    </alternativeName>
</protein>
<evidence type="ECO:0000256" key="41">
    <source>
        <dbReference type="ARBA" id="ARBA00052106"/>
    </source>
</evidence>
<evidence type="ECO:0000256" key="28">
    <source>
        <dbReference type="ARBA" id="ARBA00023180"/>
    </source>
</evidence>
<keyword evidence="30" id="KW-0628">Postsynaptic cell membrane</keyword>
<keyword evidence="13" id="KW-0808">Transferase</keyword>
<dbReference type="SUPFAM" id="SSF53448">
    <property type="entry name" value="Nucleotide-diphospho-sugar transferases"/>
    <property type="match status" value="1"/>
</dbReference>
<evidence type="ECO:0000256" key="11">
    <source>
        <dbReference type="ARBA" id="ARBA00022553"/>
    </source>
</evidence>
<feature type="region of interest" description="Disordered" evidence="52">
    <location>
        <begin position="896"/>
        <end position="945"/>
    </location>
</feature>
<evidence type="ECO:0000256" key="39">
    <source>
        <dbReference type="ARBA" id="ARBA00050709"/>
    </source>
</evidence>
<evidence type="ECO:0000256" key="38">
    <source>
        <dbReference type="ARBA" id="ARBA00050486"/>
    </source>
</evidence>
<evidence type="ECO:0000256" key="25">
    <source>
        <dbReference type="ARBA" id="ARBA00023098"/>
    </source>
</evidence>
<dbReference type="InterPro" id="IPR002921">
    <property type="entry name" value="Fungal_lipase-type"/>
</dbReference>
<dbReference type="Gene3D" id="3.90.550.10">
    <property type="entry name" value="Spore Coat Polysaccharide Biosynthesis Protein SpsA, Chain A"/>
    <property type="match status" value="1"/>
</dbReference>
<evidence type="ECO:0000256" key="8">
    <source>
        <dbReference type="ARBA" id="ARBA00010701"/>
    </source>
</evidence>
<evidence type="ECO:0000256" key="33">
    <source>
        <dbReference type="ARBA" id="ARBA00026104"/>
    </source>
</evidence>
<evidence type="ECO:0000256" key="46">
    <source>
        <dbReference type="ARBA" id="ARBA00069568"/>
    </source>
</evidence>
<feature type="region of interest" description="Disordered" evidence="52">
    <location>
        <begin position="849"/>
        <end position="869"/>
    </location>
</feature>
<dbReference type="GO" id="GO:0005789">
    <property type="term" value="C:endoplasmic reticulum membrane"/>
    <property type="evidence" value="ECO:0007669"/>
    <property type="project" value="UniProtKB-SubCell"/>
</dbReference>
<keyword evidence="18" id="KW-0256">Endoplasmic reticulum</keyword>
<dbReference type="GO" id="GO:0050508">
    <property type="term" value="F:glucuronosyl-N-acetylglucosaminyl-proteoglycan 4-alpha-N-acetylglucosaminyltransferase activity"/>
    <property type="evidence" value="ECO:0007669"/>
    <property type="project" value="UniProtKB-EC"/>
</dbReference>
<evidence type="ECO:0000256" key="27">
    <source>
        <dbReference type="ARBA" id="ARBA00023157"/>
    </source>
</evidence>
<evidence type="ECO:0000256" key="31">
    <source>
        <dbReference type="ARBA" id="ARBA00023273"/>
    </source>
</evidence>
<evidence type="ECO:0000256" key="49">
    <source>
        <dbReference type="ARBA" id="ARBA00082132"/>
    </source>
</evidence>
<comment type="catalytic activity">
    <reaction evidence="41">
        <text>1-octadecanoyl-2-(5Z,8Z,11Z,14Z-eicosatetraenoyl)-sn-glycerol + H2O = 2-(5Z,8Z,11Z,14Z-eicosatetraenoyl)-glycerol + octadecanoate + H(+)</text>
        <dbReference type="Rhea" id="RHEA:38507"/>
        <dbReference type="ChEBI" id="CHEBI:15377"/>
        <dbReference type="ChEBI" id="CHEBI:15378"/>
        <dbReference type="ChEBI" id="CHEBI:25629"/>
        <dbReference type="ChEBI" id="CHEBI:52392"/>
        <dbReference type="ChEBI" id="CHEBI:75728"/>
    </reaction>
    <physiologicalReaction direction="left-to-right" evidence="41">
        <dbReference type="Rhea" id="RHEA:38508"/>
    </physiologicalReaction>
</comment>
<keyword evidence="23" id="KW-0770">Synapse</keyword>
<dbReference type="GO" id="GO:0047372">
    <property type="term" value="F:monoacylglycerol lipase activity"/>
    <property type="evidence" value="ECO:0007669"/>
    <property type="project" value="UniProtKB-ARBA"/>
</dbReference>
<dbReference type="CDD" id="cd00519">
    <property type="entry name" value="Lipase_3"/>
    <property type="match status" value="1"/>
</dbReference>
<dbReference type="Proteomes" id="UP001356427">
    <property type="component" value="Unassembled WGS sequence"/>
</dbReference>
<evidence type="ECO:0000259" key="56">
    <source>
        <dbReference type="Pfam" id="PF09258"/>
    </source>
</evidence>
<feature type="transmembrane region" description="Helical" evidence="53">
    <location>
        <begin position="292"/>
        <end position="310"/>
    </location>
</feature>
<evidence type="ECO:0000256" key="19">
    <source>
        <dbReference type="ARBA" id="ARBA00022837"/>
    </source>
</evidence>
<comment type="catalytic activity">
    <reaction evidence="37">
        <text>3-O-{[(1-&gt;4)-beta-D-GlcA-(1-&gt;4)-alpha-D-GlcNAc](n)-(1-&gt;4)-beta-D-GlcA-(1-&gt;3)-beta-D-Gal-(1-&gt;3)-beta-D-Gal-(1-&gt;4)-beta-D-Xyl}-L-seryl-[protein] + UDP-N-acetyl-alpha-D-glucosamine = 3-O-{alpha-D-GlcNAc-[(1-&gt;4)-beta-D-GlcA-(1-&gt;4)-alpha-D-GlcNAc](n)-(1-&gt;4)-beta-D-GlcA-(1-&gt;3)-beta-D-Gal-(1-&gt;3)-beta-D-Gal-(1-&gt;4)-beta-D-Xyl}-L-seryl-[protein] + UDP + H(+)</text>
        <dbReference type="Rhea" id="RHEA:16213"/>
        <dbReference type="Rhea" id="RHEA-COMP:12621"/>
        <dbReference type="Rhea" id="RHEA-COMP:12623"/>
        <dbReference type="ChEBI" id="CHEBI:15378"/>
        <dbReference type="ChEBI" id="CHEBI:57705"/>
        <dbReference type="ChEBI" id="CHEBI:58223"/>
        <dbReference type="ChEBI" id="CHEBI:132415"/>
        <dbReference type="ChEBI" id="CHEBI:132416"/>
        <dbReference type="EC" id="2.4.1.224"/>
    </reaction>
    <physiologicalReaction direction="left-to-right" evidence="37">
        <dbReference type="Rhea" id="RHEA:16214"/>
    </physiologicalReaction>
</comment>
<dbReference type="InterPro" id="IPR052214">
    <property type="entry name" value="DAG_Lipase-Related"/>
</dbReference>
<dbReference type="PANTHER" id="PTHR45792">
    <property type="entry name" value="DIACYLGLYCEROL LIPASE HOMOLOG-RELATED"/>
    <property type="match status" value="1"/>
</dbReference>
<evidence type="ECO:0000256" key="20">
    <source>
        <dbReference type="ARBA" id="ARBA00022963"/>
    </source>
</evidence>
<evidence type="ECO:0000256" key="1">
    <source>
        <dbReference type="ARBA" id="ARBA00001913"/>
    </source>
</evidence>
<evidence type="ECO:0000256" key="18">
    <source>
        <dbReference type="ARBA" id="ARBA00022824"/>
    </source>
</evidence>
<keyword evidence="20" id="KW-0442">Lipid degradation</keyword>
<evidence type="ECO:0000256" key="24">
    <source>
        <dbReference type="ARBA" id="ARBA00023034"/>
    </source>
</evidence>
<dbReference type="GO" id="GO:0032591">
    <property type="term" value="C:dendritic spine membrane"/>
    <property type="evidence" value="ECO:0007669"/>
    <property type="project" value="UniProtKB-SubCell"/>
</dbReference>
<evidence type="ECO:0000256" key="15">
    <source>
        <dbReference type="ARBA" id="ARBA00022723"/>
    </source>
</evidence>
<comment type="pathway">
    <text evidence="6">Protein modification; protein glycosylation.</text>
</comment>
<keyword evidence="22 53" id="KW-1133">Transmembrane helix</keyword>
<feature type="compositionally biased region" description="Polar residues" evidence="52">
    <location>
        <begin position="930"/>
        <end position="945"/>
    </location>
</feature>
<dbReference type="InterPro" id="IPR015338">
    <property type="entry name" value="GT64_dom"/>
</dbReference>
<evidence type="ECO:0000256" key="5">
    <source>
        <dbReference type="ARBA" id="ARBA00004648"/>
    </source>
</evidence>
<dbReference type="GO" id="GO:0019369">
    <property type="term" value="P:arachidonate metabolic process"/>
    <property type="evidence" value="ECO:0007669"/>
    <property type="project" value="TreeGrafter"/>
</dbReference>
<dbReference type="EC" id="3.1.1.116" evidence="33"/>
<dbReference type="GO" id="GO:0098921">
    <property type="term" value="P:retrograde trans-synaptic signaling by endocannabinoid"/>
    <property type="evidence" value="ECO:0007669"/>
    <property type="project" value="UniProtKB-ARBA"/>
</dbReference>
<accession>A0AAN8KXH6</accession>
<comment type="cofactor">
    <cofactor evidence="2">
        <name>Mn(2+)</name>
        <dbReference type="ChEBI" id="CHEBI:29035"/>
    </cofactor>
</comment>
<gene>
    <name evidence="57" type="ORF">J4Q44_G00352460</name>
</gene>
<feature type="compositionally biased region" description="Acidic residues" evidence="52">
    <location>
        <begin position="916"/>
        <end position="927"/>
    </location>
</feature>
<keyword evidence="26 53" id="KW-0472">Membrane</keyword>
<dbReference type="GO" id="GO:0005794">
    <property type="term" value="C:Golgi apparatus"/>
    <property type="evidence" value="ECO:0007669"/>
    <property type="project" value="UniProtKB-SubCell"/>
</dbReference>
<dbReference type="Gene3D" id="1.10.10.10">
    <property type="entry name" value="Winged helix-like DNA-binding domain superfamily/Winged helix DNA-binding domain"/>
    <property type="match status" value="1"/>
</dbReference>
<dbReference type="GO" id="GO:0046340">
    <property type="term" value="P:diacylglycerol catabolic process"/>
    <property type="evidence" value="ECO:0007669"/>
    <property type="project" value="TreeGrafter"/>
</dbReference>
<feature type="compositionally biased region" description="Low complexity" evidence="52">
    <location>
        <begin position="1022"/>
        <end position="1044"/>
    </location>
</feature>
<evidence type="ECO:0000256" key="17">
    <source>
        <dbReference type="ARBA" id="ARBA00022801"/>
    </source>
</evidence>
<comment type="catalytic activity">
    <reaction evidence="38">
        <text>1-(9Z-octadecenoyl)-2-octadecanoyl-sn-glycerol + H2O = 2-octadecanoylglycerol + (9Z)-octadecenoate + H(+)</text>
        <dbReference type="Rhea" id="RHEA:38519"/>
        <dbReference type="ChEBI" id="CHEBI:15377"/>
        <dbReference type="ChEBI" id="CHEBI:15378"/>
        <dbReference type="ChEBI" id="CHEBI:30823"/>
        <dbReference type="ChEBI" id="CHEBI:75448"/>
        <dbReference type="ChEBI" id="CHEBI:75456"/>
    </reaction>
    <physiologicalReaction direction="left-to-right" evidence="38">
        <dbReference type="Rhea" id="RHEA:38520"/>
    </physiologicalReaction>
</comment>
<reference evidence="57 58" key="1">
    <citation type="submission" date="2021-04" db="EMBL/GenBank/DDBJ databases">
        <authorList>
            <person name="De Guttry C."/>
            <person name="Zahm M."/>
            <person name="Klopp C."/>
            <person name="Cabau C."/>
            <person name="Louis A."/>
            <person name="Berthelot C."/>
            <person name="Parey E."/>
            <person name="Roest Crollius H."/>
            <person name="Montfort J."/>
            <person name="Robinson-Rechavi M."/>
            <person name="Bucao C."/>
            <person name="Bouchez O."/>
            <person name="Gislard M."/>
            <person name="Lluch J."/>
            <person name="Milhes M."/>
            <person name="Lampietro C."/>
            <person name="Lopez Roques C."/>
            <person name="Donnadieu C."/>
            <person name="Braasch I."/>
            <person name="Desvignes T."/>
            <person name="Postlethwait J."/>
            <person name="Bobe J."/>
            <person name="Wedekind C."/>
            <person name="Guiguen Y."/>
        </authorList>
    </citation>
    <scope>NUCLEOTIDE SEQUENCE [LARGE SCALE GENOMIC DNA]</scope>
    <source>
        <strain evidence="57">Cs_M1</strain>
        <tissue evidence="57">Blood</tissue>
    </source>
</reference>
<feature type="compositionally biased region" description="Polar residues" evidence="52">
    <location>
        <begin position="898"/>
        <end position="910"/>
    </location>
</feature>
<evidence type="ECO:0000256" key="53">
    <source>
        <dbReference type="SAM" id="Phobius"/>
    </source>
</evidence>
<evidence type="ECO:0000256" key="4">
    <source>
        <dbReference type="ARBA" id="ARBA00004520"/>
    </source>
</evidence>
<evidence type="ECO:0000256" key="30">
    <source>
        <dbReference type="ARBA" id="ARBA00023257"/>
    </source>
</evidence>
<evidence type="ECO:0000256" key="48">
    <source>
        <dbReference type="ARBA" id="ARBA00081678"/>
    </source>
</evidence>
<evidence type="ECO:0000259" key="54">
    <source>
        <dbReference type="Pfam" id="PF01764"/>
    </source>
</evidence>
<evidence type="ECO:0000256" key="37">
    <source>
        <dbReference type="ARBA" id="ARBA00050426"/>
    </source>
</evidence>
<evidence type="ECO:0000256" key="29">
    <source>
        <dbReference type="ARBA" id="ARBA00023211"/>
    </source>
</evidence>
<keyword evidence="19" id="KW-0106">Calcium</keyword>
<evidence type="ECO:0000256" key="43">
    <source>
        <dbReference type="ARBA" id="ARBA00053270"/>
    </source>
</evidence>
<feature type="region of interest" description="Disordered" evidence="52">
    <location>
        <begin position="965"/>
        <end position="1071"/>
    </location>
</feature>
<dbReference type="InterPro" id="IPR040911">
    <property type="entry name" value="Exostosin_GT47"/>
</dbReference>
<feature type="transmembrane region" description="Helical" evidence="53">
    <location>
        <begin position="20"/>
        <end position="41"/>
    </location>
</feature>
<evidence type="ECO:0000256" key="9">
    <source>
        <dbReference type="ARBA" id="ARBA00012194"/>
    </source>
</evidence>
<keyword evidence="51" id="KW-0175">Coiled coil</keyword>
<dbReference type="EC" id="2.4.1.224" evidence="9"/>
<dbReference type="GO" id="GO:0031901">
    <property type="term" value="C:early endosome membrane"/>
    <property type="evidence" value="ECO:0007669"/>
    <property type="project" value="UniProtKB-SubCell"/>
</dbReference>
<keyword evidence="11" id="KW-0597">Phosphoprotein</keyword>
<comment type="similarity">
    <text evidence="8">Belongs to the AB hydrolase superfamily. Lipase family.</text>
</comment>
<keyword evidence="12" id="KW-0328">Glycosyltransferase</keyword>